<evidence type="ECO:0000313" key="9">
    <source>
        <dbReference type="EMBL" id="ACF44494.1"/>
    </source>
</evidence>
<feature type="binding site" evidence="6">
    <location>
        <position position="82"/>
    </location>
    <ligand>
        <name>substrate</name>
    </ligand>
</feature>
<evidence type="ECO:0000256" key="5">
    <source>
        <dbReference type="PIRSR" id="PIRSR600888-1"/>
    </source>
</evidence>
<keyword evidence="10" id="KW-1185">Reference proteome</keyword>
<dbReference type="InterPro" id="IPR011051">
    <property type="entry name" value="RmlC_Cupin_sf"/>
</dbReference>
<dbReference type="HOGENOM" id="CLU_090940_1_1_10"/>
<reference evidence="9 10" key="1">
    <citation type="submission" date="2008-06" db="EMBL/GenBank/DDBJ databases">
        <title>Complete sequence of Pelodictyon phaeoclathratiforme BU-1.</title>
        <authorList>
            <consortium name="US DOE Joint Genome Institute"/>
            <person name="Lucas S."/>
            <person name="Copeland A."/>
            <person name="Lapidus A."/>
            <person name="Glavina del Rio T."/>
            <person name="Dalin E."/>
            <person name="Tice H."/>
            <person name="Bruce D."/>
            <person name="Goodwin L."/>
            <person name="Pitluck S."/>
            <person name="Schmutz J."/>
            <person name="Larimer F."/>
            <person name="Land M."/>
            <person name="Hauser L."/>
            <person name="Kyrpides N."/>
            <person name="Mikhailova N."/>
            <person name="Liu Z."/>
            <person name="Li T."/>
            <person name="Zhao F."/>
            <person name="Overmann J."/>
            <person name="Bryant D.A."/>
            <person name="Richardson P."/>
        </authorList>
    </citation>
    <scope>NUCLEOTIDE SEQUENCE [LARGE SCALE GENOMIC DNA]</scope>
    <source>
        <strain evidence="10">DSM 5477 / BU-1</strain>
    </source>
</reference>
<dbReference type="EC" id="5.1.3.13" evidence="3 8"/>
<dbReference type="SUPFAM" id="SSF51182">
    <property type="entry name" value="RmlC-like cupins"/>
    <property type="match status" value="1"/>
</dbReference>
<dbReference type="Gene3D" id="2.60.120.10">
    <property type="entry name" value="Jelly Rolls"/>
    <property type="match status" value="1"/>
</dbReference>
<dbReference type="PANTHER" id="PTHR21047:SF2">
    <property type="entry name" value="THYMIDINE DIPHOSPHO-4-KETO-RHAMNOSE 3,5-EPIMERASE"/>
    <property type="match status" value="1"/>
</dbReference>
<comment type="catalytic activity">
    <reaction evidence="1 8">
        <text>dTDP-4-dehydro-6-deoxy-alpha-D-glucose = dTDP-4-dehydro-beta-L-rhamnose</text>
        <dbReference type="Rhea" id="RHEA:16969"/>
        <dbReference type="ChEBI" id="CHEBI:57649"/>
        <dbReference type="ChEBI" id="CHEBI:62830"/>
        <dbReference type="EC" id="5.1.3.13"/>
    </reaction>
</comment>
<dbReference type="EMBL" id="CP001110">
    <property type="protein sequence ID" value="ACF44494.1"/>
    <property type="molecule type" value="Genomic_DNA"/>
</dbReference>
<comment type="pathway">
    <text evidence="8">Carbohydrate biosynthesis; dTDP-L-rhamnose biosynthesis.</text>
</comment>
<name>B4SE75_PELPB</name>
<evidence type="ECO:0000256" key="3">
    <source>
        <dbReference type="ARBA" id="ARBA00012098"/>
    </source>
</evidence>
<dbReference type="eggNOG" id="COG1898">
    <property type="taxonomic scope" value="Bacteria"/>
</dbReference>
<dbReference type="STRING" id="324925.Ppha_2299"/>
<feature type="binding site" evidence="6">
    <location>
        <position position="153"/>
    </location>
    <ligand>
        <name>substrate</name>
    </ligand>
</feature>
<protein>
    <recommendedName>
        <fullName evidence="4 8">dTDP-4-dehydrorhamnose 3,5-epimerase</fullName>
        <ecNumber evidence="3 8">5.1.3.13</ecNumber>
    </recommendedName>
    <alternativeName>
        <fullName evidence="8">Thymidine diphospho-4-keto-rhamnose 3,5-epimerase</fullName>
    </alternativeName>
</protein>
<dbReference type="Pfam" id="PF00908">
    <property type="entry name" value="dTDP_sugar_isom"/>
    <property type="match status" value="1"/>
</dbReference>
<organism evidence="9 10">
    <name type="scientific">Pelodictyon phaeoclathratiforme (strain DSM 5477 / BU-1)</name>
    <dbReference type="NCBI Taxonomy" id="324925"/>
    <lineage>
        <taxon>Bacteria</taxon>
        <taxon>Pseudomonadati</taxon>
        <taxon>Chlorobiota</taxon>
        <taxon>Chlorobiia</taxon>
        <taxon>Chlorobiales</taxon>
        <taxon>Chlorobiaceae</taxon>
        <taxon>Chlorobium/Pelodictyon group</taxon>
        <taxon>Pelodictyon</taxon>
    </lineage>
</organism>
<dbReference type="InterPro" id="IPR000888">
    <property type="entry name" value="RmlC-like"/>
</dbReference>
<feature type="binding site" evidence="6">
    <location>
        <position position="129"/>
    </location>
    <ligand>
        <name>substrate</name>
    </ligand>
</feature>
<feature type="active site" description="Proton acceptor" evidence="5">
    <location>
        <position position="72"/>
    </location>
</feature>
<dbReference type="NCBIfam" id="TIGR01221">
    <property type="entry name" value="rmlC"/>
    <property type="match status" value="1"/>
</dbReference>
<dbReference type="GO" id="GO:0000271">
    <property type="term" value="P:polysaccharide biosynthetic process"/>
    <property type="evidence" value="ECO:0007669"/>
    <property type="project" value="TreeGrafter"/>
</dbReference>
<accession>B4SE75</accession>
<keyword evidence="8 9" id="KW-0413">Isomerase</keyword>
<dbReference type="GO" id="GO:0008830">
    <property type="term" value="F:dTDP-4-dehydrorhamnose 3,5-epimerase activity"/>
    <property type="evidence" value="ECO:0007669"/>
    <property type="project" value="UniProtKB-UniRule"/>
</dbReference>
<sequence>MIAGSIFFEALMQVIITAIPDVLIFEPKVFGDDRGYFFESFRQDLFEQHVGHVAFVQDNESKSGYGVLRGLHFQKPPFTQSKLVRALYGSVLDVAVDLRLGSPWYGRHVSCLLDTERKRMLWVPKGFAHGFLVLSQEAVFAYKCDNYYTPSHDAGIRWNDPSLAVDWQLPPEVIRVSGKDAEQPAFSSVDTFAYEAFRQDKLYPRK</sequence>
<feature type="binding site" evidence="6">
    <location>
        <position position="175"/>
    </location>
    <ligand>
        <name>substrate</name>
    </ligand>
</feature>
<comment type="subunit">
    <text evidence="8">Homodimer.</text>
</comment>
<evidence type="ECO:0000256" key="4">
    <source>
        <dbReference type="ARBA" id="ARBA00019595"/>
    </source>
</evidence>
<feature type="binding site" evidence="6">
    <location>
        <begin position="57"/>
        <end position="59"/>
    </location>
    <ligand>
        <name>substrate</name>
    </ligand>
</feature>
<dbReference type="GO" id="GO:0019305">
    <property type="term" value="P:dTDP-rhamnose biosynthetic process"/>
    <property type="evidence" value="ECO:0007669"/>
    <property type="project" value="UniProtKB-UniRule"/>
</dbReference>
<dbReference type="UniPathway" id="UPA00124"/>
<dbReference type="InterPro" id="IPR014710">
    <property type="entry name" value="RmlC-like_jellyroll"/>
</dbReference>
<evidence type="ECO:0000256" key="7">
    <source>
        <dbReference type="PIRSR" id="PIRSR600888-3"/>
    </source>
</evidence>
<dbReference type="GO" id="GO:0005829">
    <property type="term" value="C:cytosol"/>
    <property type="evidence" value="ECO:0007669"/>
    <property type="project" value="TreeGrafter"/>
</dbReference>
<feature type="site" description="Participates in a stacking interaction with the thymidine ring of dTDP-4-oxo-6-deoxyglucose" evidence="7">
    <location>
        <position position="148"/>
    </location>
</feature>
<dbReference type="AlphaFoldDB" id="B4SE75"/>
<evidence type="ECO:0000256" key="8">
    <source>
        <dbReference type="RuleBase" id="RU364069"/>
    </source>
</evidence>
<dbReference type="CDD" id="cd00438">
    <property type="entry name" value="cupin_RmlC"/>
    <property type="match status" value="1"/>
</dbReference>
<feature type="active site" description="Proton donor" evidence="5">
    <location>
        <position position="142"/>
    </location>
</feature>
<evidence type="ECO:0000256" key="6">
    <source>
        <dbReference type="PIRSR" id="PIRSR600888-2"/>
    </source>
</evidence>
<evidence type="ECO:0000313" key="10">
    <source>
        <dbReference type="Proteomes" id="UP000002724"/>
    </source>
</evidence>
<feature type="binding site" evidence="6">
    <location>
        <position position="69"/>
    </location>
    <ligand>
        <name>substrate</name>
    </ligand>
</feature>
<dbReference type="PANTHER" id="PTHR21047">
    <property type="entry name" value="DTDP-6-DEOXY-D-GLUCOSE-3,5 EPIMERASE"/>
    <property type="match status" value="1"/>
</dbReference>
<feature type="binding site" evidence="6">
    <location>
        <position position="39"/>
    </location>
    <ligand>
        <name>substrate</name>
    </ligand>
</feature>
<evidence type="ECO:0000256" key="2">
    <source>
        <dbReference type="ARBA" id="ARBA00001997"/>
    </source>
</evidence>
<dbReference type="KEGG" id="pph:Ppha_2299"/>
<gene>
    <name evidence="9" type="ordered locus">Ppha_2299</name>
</gene>
<comment type="similarity">
    <text evidence="8">Belongs to the dTDP-4-dehydrorhamnose 3,5-epimerase family.</text>
</comment>
<evidence type="ECO:0000256" key="1">
    <source>
        <dbReference type="ARBA" id="ARBA00001298"/>
    </source>
</evidence>
<comment type="function">
    <text evidence="2 8">Catalyzes the epimerization of the C3' and C5'positions of dTDP-6-deoxy-D-xylo-4-hexulose, forming dTDP-6-deoxy-L-lyxo-4-hexulose.</text>
</comment>
<proteinExistence type="inferred from homology"/>
<dbReference type="Proteomes" id="UP000002724">
    <property type="component" value="Chromosome"/>
</dbReference>
<feature type="binding site" evidence="6">
    <location>
        <position position="34"/>
    </location>
    <ligand>
        <name>substrate</name>
    </ligand>
</feature>